<name>A4E9Q9_COLAA</name>
<evidence type="ECO:0000313" key="2">
    <source>
        <dbReference type="Proteomes" id="UP000002979"/>
    </source>
</evidence>
<gene>
    <name evidence="1" type="ORF">COLAER_01162</name>
</gene>
<dbReference type="AlphaFoldDB" id="A4E9Q9"/>
<evidence type="ECO:0000313" key="1">
    <source>
        <dbReference type="EMBL" id="EBA39577.1"/>
    </source>
</evidence>
<organism evidence="1 2">
    <name type="scientific">Collinsella aerofaciens (strain ATCC 25986 / DSM 3979 / JCM 10188 / KCTC 3647 / NCTC 11838 / VPI 1003)</name>
    <dbReference type="NCBI Taxonomy" id="411903"/>
    <lineage>
        <taxon>Bacteria</taxon>
        <taxon>Bacillati</taxon>
        <taxon>Actinomycetota</taxon>
        <taxon>Coriobacteriia</taxon>
        <taxon>Coriobacteriales</taxon>
        <taxon>Coriobacteriaceae</taxon>
        <taxon>Collinsella</taxon>
    </lineage>
</organism>
<dbReference type="Proteomes" id="UP000002979">
    <property type="component" value="Unassembled WGS sequence"/>
</dbReference>
<proteinExistence type="predicted"/>
<comment type="caution">
    <text evidence="1">The sequence shown here is derived from an EMBL/GenBank/DDBJ whole genome shotgun (WGS) entry which is preliminary data.</text>
</comment>
<accession>A4E9Q9</accession>
<reference evidence="1 2" key="2">
    <citation type="submission" date="2007-04" db="EMBL/GenBank/DDBJ databases">
        <authorList>
            <person name="Fulton L."/>
            <person name="Clifton S."/>
            <person name="Fulton B."/>
            <person name="Xu J."/>
            <person name="Minx P."/>
            <person name="Mardis E.R."/>
            <person name="Wilson R.K."/>
        </authorList>
    </citation>
    <scope>NUCLEOTIDE SEQUENCE [LARGE SCALE GENOMIC DNA]</scope>
    <source>
        <strain evidence="2">ATCC 25986 / DSM 3979 / JCM 10188 / KCTC 3647 / NCTC 11838 / VPI 1003</strain>
    </source>
</reference>
<sequence length="77" mass="8843">MCAEIIKGSLLGFIDWQVIKRRNVLQRVKPRHACQQLLGRYGSLGRELPTTITLSPRPRRLFLRLSLSLAHKRLPAP</sequence>
<protein>
    <submittedName>
        <fullName evidence="1">Uncharacterized protein</fullName>
    </submittedName>
</protein>
<reference evidence="1 2" key="1">
    <citation type="submission" date="2007-01" db="EMBL/GenBank/DDBJ databases">
        <title>Draft genome sequence of Collinsella aerofaciens (ATCC 25986).</title>
        <authorList>
            <person name="Sudarsanam P."/>
            <person name="Ley R."/>
            <person name="Guruge J."/>
            <person name="Turnbaugh P.J."/>
            <person name="Mahowald M."/>
            <person name="Liep D."/>
            <person name="Gordon J."/>
        </authorList>
    </citation>
    <scope>NUCLEOTIDE SEQUENCE [LARGE SCALE GENOMIC DNA]</scope>
    <source>
        <strain evidence="2">ATCC 25986 / DSM 3979 / JCM 10188 / KCTC 3647 / NCTC 11838 / VPI 1003</strain>
    </source>
</reference>
<dbReference type="EMBL" id="AAVN02000004">
    <property type="protein sequence ID" value="EBA39577.1"/>
    <property type="molecule type" value="Genomic_DNA"/>
</dbReference>